<dbReference type="FunFam" id="2.70.210.12:FF:000001">
    <property type="entry name" value="GTPase Obg"/>
    <property type="match status" value="1"/>
</dbReference>
<comment type="function">
    <text evidence="7">An essential GTPase which binds GTP, GDP and possibly (p)ppGpp with moderate affinity, with high nucleotide exchange rates and a fairly low GTP hydrolysis rate. Plays a role in control of the cell cycle, stress response, ribosome biogenesis and in those bacteria that undergo differentiation, in morphogenesis control.</text>
</comment>
<keyword evidence="6 7" id="KW-0342">GTP-binding</keyword>
<feature type="binding site" evidence="7">
    <location>
        <begin position="271"/>
        <end position="274"/>
    </location>
    <ligand>
        <name>GTP</name>
        <dbReference type="ChEBI" id="CHEBI:37565"/>
    </ligand>
</feature>
<feature type="domain" description="Obg" evidence="9">
    <location>
        <begin position="1"/>
        <end position="155"/>
    </location>
</feature>
<reference evidence="10 11" key="1">
    <citation type="journal article" date="2016" name="Nat. Commun.">
        <title>Thousands of microbial genomes shed light on interconnected biogeochemical processes in an aquifer system.</title>
        <authorList>
            <person name="Anantharaman K."/>
            <person name="Brown C.T."/>
            <person name="Hug L.A."/>
            <person name="Sharon I."/>
            <person name="Castelle C.J."/>
            <person name="Probst A.J."/>
            <person name="Thomas B.C."/>
            <person name="Singh A."/>
            <person name="Wilkins M.J."/>
            <person name="Karaoz U."/>
            <person name="Brodie E.L."/>
            <person name="Williams K.H."/>
            <person name="Hubbard S.S."/>
            <person name="Banfield J.F."/>
        </authorList>
    </citation>
    <scope>NUCLEOTIDE SEQUENCE [LARGE SCALE GENOMIC DNA]</scope>
</reference>
<dbReference type="PANTHER" id="PTHR11702:SF31">
    <property type="entry name" value="MITOCHONDRIAL RIBOSOME-ASSOCIATED GTPASE 2"/>
    <property type="match status" value="1"/>
</dbReference>
<evidence type="ECO:0000256" key="7">
    <source>
        <dbReference type="HAMAP-Rule" id="MF_01454"/>
    </source>
</evidence>
<dbReference type="CDD" id="cd01898">
    <property type="entry name" value="Obg"/>
    <property type="match status" value="1"/>
</dbReference>
<dbReference type="InterPro" id="IPR006074">
    <property type="entry name" value="GTP1-OBG_CS"/>
</dbReference>
<dbReference type="PROSITE" id="PS51710">
    <property type="entry name" value="G_OBG"/>
    <property type="match status" value="1"/>
</dbReference>
<comment type="caution">
    <text evidence="10">The sequence shown here is derived from an EMBL/GenBank/DDBJ whole genome shotgun (WGS) entry which is preliminary data.</text>
</comment>
<keyword evidence="7" id="KW-0479">Metal-binding</keyword>
<dbReference type="AlphaFoldDB" id="A0A1F6ECC0"/>
<dbReference type="PROSITE" id="PS51883">
    <property type="entry name" value="OBG"/>
    <property type="match status" value="1"/>
</dbReference>
<organism evidence="10 11">
    <name type="scientific">Candidatus Kaiserbacteria bacterium RIFCSPHIGHO2_12_FULL_53_13</name>
    <dbReference type="NCBI Taxonomy" id="1798502"/>
    <lineage>
        <taxon>Bacteria</taxon>
        <taxon>Candidatus Kaiseribacteriota</taxon>
    </lineage>
</organism>
<dbReference type="InterPro" id="IPR014100">
    <property type="entry name" value="GTP-bd_Obg/CgtA"/>
</dbReference>
<evidence type="ECO:0000259" key="9">
    <source>
        <dbReference type="PROSITE" id="PS51883"/>
    </source>
</evidence>
<dbReference type="EC" id="3.6.5.-" evidence="7"/>
<dbReference type="InterPro" id="IPR006073">
    <property type="entry name" value="GTP-bd"/>
</dbReference>
<dbReference type="Pfam" id="PF01018">
    <property type="entry name" value="GTP1_OBG"/>
    <property type="match status" value="1"/>
</dbReference>
<gene>
    <name evidence="7" type="primary">obg</name>
    <name evidence="10" type="ORF">A3F27_00120</name>
</gene>
<evidence type="ECO:0000313" key="11">
    <source>
        <dbReference type="Proteomes" id="UP000176689"/>
    </source>
</evidence>
<feature type="domain" description="OBG-type G" evidence="8">
    <location>
        <begin position="156"/>
        <end position="320"/>
    </location>
</feature>
<dbReference type="PRINTS" id="PR00326">
    <property type="entry name" value="GTP1OBG"/>
</dbReference>
<evidence type="ECO:0000313" key="10">
    <source>
        <dbReference type="EMBL" id="OGG71257.1"/>
    </source>
</evidence>
<evidence type="ECO:0000256" key="4">
    <source>
        <dbReference type="ARBA" id="ARBA00022801"/>
    </source>
</evidence>
<protein>
    <recommendedName>
        <fullName evidence="7">GTPase Obg</fullName>
        <ecNumber evidence="7">3.6.5.-</ecNumber>
    </recommendedName>
    <alternativeName>
        <fullName evidence="7">GTP-binding protein Obg</fullName>
    </alternativeName>
</protein>
<feature type="binding site" evidence="7">
    <location>
        <begin position="187"/>
        <end position="191"/>
    </location>
    <ligand>
        <name>GTP</name>
        <dbReference type="ChEBI" id="CHEBI:37565"/>
    </ligand>
</feature>
<feature type="binding site" evidence="7">
    <location>
        <position position="169"/>
    </location>
    <ligand>
        <name>Mg(2+)</name>
        <dbReference type="ChEBI" id="CHEBI:18420"/>
    </ligand>
</feature>
<feature type="binding site" evidence="7">
    <location>
        <begin position="299"/>
        <end position="301"/>
    </location>
    <ligand>
        <name>GTP</name>
        <dbReference type="ChEBI" id="CHEBI:37565"/>
    </ligand>
</feature>
<sequence>MLIDDVTVKLAGGHGGRGAVAFNKVRLSQGPVGGDGGDGGSIYFEGVSDLTILIRFAHRKEISAQDGKNGRGQFIDGPRGGELTLMVPVGSTITNLDTGKVEEITKVGERVLAVKGGHGGKGNFKFRSPTNTTPMEFQEGLPGEAATFRIELKLIADVGLIGLPNAGKSSLLNELTAAKARVANYAFTTLEPNLGAYYELVLADIPGLIEGASSGKGLGIKFLKHIERTSVLFHLISAESEDPARDYEIIRSELKAHSPQLSKKIEYIFLTKTDMLAPQELKEKLAVLEKIGLHAIPISILDTASIEQVRKILNKIKSEK</sequence>
<dbReference type="GO" id="GO:0042254">
    <property type="term" value="P:ribosome biogenesis"/>
    <property type="evidence" value="ECO:0007669"/>
    <property type="project" value="UniProtKB-UniRule"/>
</dbReference>
<dbReference type="HAMAP" id="MF_01454">
    <property type="entry name" value="GTPase_Obg"/>
    <property type="match status" value="1"/>
</dbReference>
<feature type="binding site" evidence="7">
    <location>
        <begin position="204"/>
        <end position="207"/>
    </location>
    <ligand>
        <name>GTP</name>
        <dbReference type="ChEBI" id="CHEBI:37565"/>
    </ligand>
</feature>
<comment type="subunit">
    <text evidence="7">Monomer.</text>
</comment>
<dbReference type="Gene3D" id="3.40.50.300">
    <property type="entry name" value="P-loop containing nucleotide triphosphate hydrolases"/>
    <property type="match status" value="1"/>
</dbReference>
<proteinExistence type="inferred from homology"/>
<dbReference type="InterPro" id="IPR006169">
    <property type="entry name" value="GTP1_OBG_dom"/>
</dbReference>
<dbReference type="GO" id="GO:0003924">
    <property type="term" value="F:GTPase activity"/>
    <property type="evidence" value="ECO:0007669"/>
    <property type="project" value="UniProtKB-UniRule"/>
</dbReference>
<feature type="binding site" evidence="7">
    <location>
        <begin position="162"/>
        <end position="169"/>
    </location>
    <ligand>
        <name>GTP</name>
        <dbReference type="ChEBI" id="CHEBI:37565"/>
    </ligand>
</feature>
<dbReference type="InterPro" id="IPR045086">
    <property type="entry name" value="OBG_GTPase"/>
</dbReference>
<keyword evidence="4 7" id="KW-0378">Hydrolase</keyword>
<feature type="binding site" evidence="7">
    <location>
        <position position="189"/>
    </location>
    <ligand>
        <name>Mg(2+)</name>
        <dbReference type="ChEBI" id="CHEBI:18420"/>
    </ligand>
</feature>
<dbReference type="InterPro" id="IPR027417">
    <property type="entry name" value="P-loop_NTPase"/>
</dbReference>
<comment type="subcellular location">
    <subcellularLocation>
        <location evidence="7">Cytoplasm</location>
    </subcellularLocation>
</comment>
<dbReference type="NCBIfam" id="TIGR02729">
    <property type="entry name" value="Obg_CgtA"/>
    <property type="match status" value="1"/>
</dbReference>
<dbReference type="GO" id="GO:0005525">
    <property type="term" value="F:GTP binding"/>
    <property type="evidence" value="ECO:0007669"/>
    <property type="project" value="UniProtKB-UniRule"/>
</dbReference>
<dbReference type="NCBIfam" id="NF008956">
    <property type="entry name" value="PRK12299.1"/>
    <property type="match status" value="1"/>
</dbReference>
<dbReference type="InterPro" id="IPR031167">
    <property type="entry name" value="G_OBG"/>
</dbReference>
<keyword evidence="5 7" id="KW-0460">Magnesium</keyword>
<dbReference type="Gene3D" id="2.70.210.12">
    <property type="entry name" value="GTP1/OBG domain"/>
    <property type="match status" value="1"/>
</dbReference>
<dbReference type="PIRSF" id="PIRSF002401">
    <property type="entry name" value="GTP_bd_Obg/CgtA"/>
    <property type="match status" value="1"/>
</dbReference>
<dbReference type="Proteomes" id="UP000176689">
    <property type="component" value="Unassembled WGS sequence"/>
</dbReference>
<evidence type="ECO:0000256" key="3">
    <source>
        <dbReference type="ARBA" id="ARBA00022741"/>
    </source>
</evidence>
<comment type="cofactor">
    <cofactor evidence="7">
        <name>Mg(2+)</name>
        <dbReference type="ChEBI" id="CHEBI:18420"/>
    </cofactor>
</comment>
<comment type="similarity">
    <text evidence="1 7">Belongs to the TRAFAC class OBG-HflX-like GTPase superfamily. OBG GTPase family.</text>
</comment>
<dbReference type="EMBL" id="MFLP01000006">
    <property type="protein sequence ID" value="OGG71257.1"/>
    <property type="molecule type" value="Genomic_DNA"/>
</dbReference>
<evidence type="ECO:0000256" key="5">
    <source>
        <dbReference type="ARBA" id="ARBA00022842"/>
    </source>
</evidence>
<keyword evidence="3 7" id="KW-0547">Nucleotide-binding</keyword>
<accession>A0A1F6ECC0</accession>
<keyword evidence="2 7" id="KW-0963">Cytoplasm</keyword>
<dbReference type="GO" id="GO:0005737">
    <property type="term" value="C:cytoplasm"/>
    <property type="evidence" value="ECO:0007669"/>
    <property type="project" value="UniProtKB-SubCell"/>
</dbReference>
<evidence type="ECO:0000256" key="2">
    <source>
        <dbReference type="ARBA" id="ARBA00022490"/>
    </source>
</evidence>
<dbReference type="SUPFAM" id="SSF82051">
    <property type="entry name" value="Obg GTP-binding protein N-terminal domain"/>
    <property type="match status" value="1"/>
</dbReference>
<dbReference type="Pfam" id="PF01926">
    <property type="entry name" value="MMR_HSR1"/>
    <property type="match status" value="1"/>
</dbReference>
<dbReference type="PANTHER" id="PTHR11702">
    <property type="entry name" value="DEVELOPMENTALLY REGULATED GTP-BINDING PROTEIN-RELATED"/>
    <property type="match status" value="1"/>
</dbReference>
<dbReference type="InterPro" id="IPR036726">
    <property type="entry name" value="GTP1_OBG_dom_sf"/>
</dbReference>
<dbReference type="SUPFAM" id="SSF52540">
    <property type="entry name" value="P-loop containing nucleoside triphosphate hydrolases"/>
    <property type="match status" value="1"/>
</dbReference>
<dbReference type="PROSITE" id="PS00905">
    <property type="entry name" value="GTP1_OBG"/>
    <property type="match status" value="1"/>
</dbReference>
<evidence type="ECO:0000256" key="6">
    <source>
        <dbReference type="ARBA" id="ARBA00023134"/>
    </source>
</evidence>
<evidence type="ECO:0000259" key="8">
    <source>
        <dbReference type="PROSITE" id="PS51710"/>
    </source>
</evidence>
<evidence type="ECO:0000256" key="1">
    <source>
        <dbReference type="ARBA" id="ARBA00007699"/>
    </source>
</evidence>
<dbReference type="GO" id="GO:0000287">
    <property type="term" value="F:magnesium ion binding"/>
    <property type="evidence" value="ECO:0007669"/>
    <property type="project" value="InterPro"/>
</dbReference>
<name>A0A1F6ECC0_9BACT</name>